<gene>
    <name evidence="1" type="ORF">EYZ11_004528</name>
</gene>
<protein>
    <submittedName>
        <fullName evidence="1">Uncharacterized protein</fullName>
    </submittedName>
</protein>
<dbReference type="Proteomes" id="UP000308092">
    <property type="component" value="Unassembled WGS sequence"/>
</dbReference>
<proteinExistence type="predicted"/>
<evidence type="ECO:0000313" key="1">
    <source>
        <dbReference type="EMBL" id="THC95981.1"/>
    </source>
</evidence>
<name>A0A4S3JR62_9EURO</name>
<accession>A0A4S3JR62</accession>
<comment type="caution">
    <text evidence="1">The sequence shown here is derived from an EMBL/GenBank/DDBJ whole genome shotgun (WGS) entry which is preliminary data.</text>
</comment>
<sequence>MGADNLKLFSVVLTSLALFGGQVPEPYSVYPTVQSI</sequence>
<reference evidence="1 2" key="1">
    <citation type="submission" date="2019-03" db="EMBL/GenBank/DDBJ databases">
        <title>The genome sequence of a newly discovered highly antifungal drug resistant Aspergillus species, Aspergillus tanneri NIH 1004.</title>
        <authorList>
            <person name="Mounaud S."/>
            <person name="Singh I."/>
            <person name="Joardar V."/>
            <person name="Pakala S."/>
            <person name="Pakala S."/>
            <person name="Venepally P."/>
            <person name="Hoover J."/>
            <person name="Nierman W."/>
            <person name="Chung J."/>
            <person name="Losada L."/>
        </authorList>
    </citation>
    <scope>NUCLEOTIDE SEQUENCE [LARGE SCALE GENOMIC DNA]</scope>
    <source>
        <strain evidence="1 2">NIH1004</strain>
    </source>
</reference>
<dbReference type="VEuPathDB" id="FungiDB:EYZ11_004528"/>
<dbReference type="EMBL" id="SOSA01000133">
    <property type="protein sequence ID" value="THC95981.1"/>
    <property type="molecule type" value="Genomic_DNA"/>
</dbReference>
<keyword evidence="2" id="KW-1185">Reference proteome</keyword>
<dbReference type="AlphaFoldDB" id="A0A4S3JR62"/>
<evidence type="ECO:0000313" key="2">
    <source>
        <dbReference type="Proteomes" id="UP000308092"/>
    </source>
</evidence>
<organism evidence="1 2">
    <name type="scientific">Aspergillus tanneri</name>
    <dbReference type="NCBI Taxonomy" id="1220188"/>
    <lineage>
        <taxon>Eukaryota</taxon>
        <taxon>Fungi</taxon>
        <taxon>Dikarya</taxon>
        <taxon>Ascomycota</taxon>
        <taxon>Pezizomycotina</taxon>
        <taxon>Eurotiomycetes</taxon>
        <taxon>Eurotiomycetidae</taxon>
        <taxon>Eurotiales</taxon>
        <taxon>Aspergillaceae</taxon>
        <taxon>Aspergillus</taxon>
        <taxon>Aspergillus subgen. Circumdati</taxon>
    </lineage>
</organism>